<dbReference type="EMBL" id="UGNP01000001">
    <property type="protein sequence ID" value="STX10174.1"/>
    <property type="molecule type" value="Genomic_DNA"/>
</dbReference>
<dbReference type="InterPro" id="IPR003697">
    <property type="entry name" value="Maf-like"/>
</dbReference>
<keyword evidence="1" id="KW-0378">Hydrolase</keyword>
<keyword evidence="5" id="KW-1185">Reference proteome</keyword>
<organism evidence="2 4">
    <name type="scientific">Kurthia zopfii</name>
    <dbReference type="NCBI Taxonomy" id="1650"/>
    <lineage>
        <taxon>Bacteria</taxon>
        <taxon>Bacillati</taxon>
        <taxon>Bacillota</taxon>
        <taxon>Bacilli</taxon>
        <taxon>Bacillales</taxon>
        <taxon>Caryophanaceae</taxon>
        <taxon>Kurthia</taxon>
    </lineage>
</organism>
<evidence type="ECO:0000256" key="1">
    <source>
        <dbReference type="ARBA" id="ARBA00022801"/>
    </source>
</evidence>
<dbReference type="GO" id="GO:0047429">
    <property type="term" value="F:nucleoside triphosphate diphosphatase activity"/>
    <property type="evidence" value="ECO:0007669"/>
    <property type="project" value="InterPro"/>
</dbReference>
<dbReference type="Proteomes" id="UP000294641">
    <property type="component" value="Unassembled WGS sequence"/>
</dbReference>
<sequence>MCAMPIYVYTNVSHSEKMWKEVFSTCEFTYFEVPKSPLKANIAQVEIHFQLFEMLRRKVKGYHFAHFQLVEKISIDLFLVTSFVLLKHENENYTEKTKTVVRIQCSNQKNNEKYMKTKEPFMQFVGYNILGEKQMMIDNVVGCAYNAGGFPLQAIQKLIGRIKQNAISPVRGDFVCQ</sequence>
<evidence type="ECO:0000313" key="4">
    <source>
        <dbReference type="Proteomes" id="UP000254330"/>
    </source>
</evidence>
<comment type="caution">
    <text evidence="2">The sequence shown here is derived from an EMBL/GenBank/DDBJ whole genome shotgun (WGS) entry which is preliminary data.</text>
</comment>
<dbReference type="InterPro" id="IPR029001">
    <property type="entry name" value="ITPase-like_fam"/>
</dbReference>
<dbReference type="AlphaFoldDB" id="A0A8B4QBX6"/>
<dbReference type="SUPFAM" id="SSF52972">
    <property type="entry name" value="ITPase-like"/>
    <property type="match status" value="1"/>
</dbReference>
<evidence type="ECO:0000313" key="2">
    <source>
        <dbReference type="EMBL" id="STX10174.1"/>
    </source>
</evidence>
<dbReference type="RefSeq" id="WP_172461966.1">
    <property type="nucleotide sequence ID" value="NZ_UGNP01000001.1"/>
</dbReference>
<reference evidence="2 4" key="1">
    <citation type="submission" date="2018-06" db="EMBL/GenBank/DDBJ databases">
        <authorList>
            <consortium name="Pathogen Informatics"/>
            <person name="Doyle S."/>
        </authorList>
    </citation>
    <scope>NUCLEOTIDE SEQUENCE [LARGE SCALE GENOMIC DNA]</scope>
    <source>
        <strain evidence="2 4">NCTC10597</strain>
    </source>
</reference>
<dbReference type="EMBL" id="SNZG01000001">
    <property type="protein sequence ID" value="TDR44220.1"/>
    <property type="molecule type" value="Genomic_DNA"/>
</dbReference>
<evidence type="ECO:0000313" key="3">
    <source>
        <dbReference type="EMBL" id="TDR44220.1"/>
    </source>
</evidence>
<dbReference type="Gene3D" id="3.90.950.10">
    <property type="match status" value="1"/>
</dbReference>
<gene>
    <name evidence="3" type="ORF">DFR61_10157</name>
    <name evidence="2" type="ORF">NCTC10597_01888</name>
</gene>
<evidence type="ECO:0000313" key="5">
    <source>
        <dbReference type="Proteomes" id="UP000294641"/>
    </source>
</evidence>
<proteinExistence type="predicted"/>
<protein>
    <submittedName>
        <fullName evidence="2">Maf-like protein</fullName>
    </submittedName>
</protein>
<dbReference type="Proteomes" id="UP000254330">
    <property type="component" value="Unassembled WGS sequence"/>
</dbReference>
<accession>A0A8B4QBX6</accession>
<dbReference type="Pfam" id="PF02545">
    <property type="entry name" value="Maf"/>
    <property type="match status" value="1"/>
</dbReference>
<reference evidence="3 5" key="2">
    <citation type="submission" date="2019-03" db="EMBL/GenBank/DDBJ databases">
        <title>Genomic Encyclopedia of Type Strains, Phase IV (KMG-IV): sequencing the most valuable type-strain genomes for metagenomic binning, comparative biology and taxonomic classification.</title>
        <authorList>
            <person name="Goeker M."/>
        </authorList>
    </citation>
    <scope>NUCLEOTIDE SEQUENCE [LARGE SCALE GENOMIC DNA]</scope>
    <source>
        <strain evidence="3 5">DSM 20580</strain>
    </source>
</reference>
<name>A0A8B4QBX6_9BACL</name>